<feature type="binding site" evidence="8">
    <location>
        <position position="148"/>
    </location>
    <ligand>
        <name>Zn(2+)</name>
        <dbReference type="ChEBI" id="CHEBI:29105"/>
    </ligand>
</feature>
<dbReference type="PANTHER" id="PTHR11441">
    <property type="entry name" value="THYMIDINE KINASE"/>
    <property type="match status" value="1"/>
</dbReference>
<evidence type="ECO:0000256" key="4">
    <source>
        <dbReference type="ARBA" id="ARBA00022679"/>
    </source>
</evidence>
<dbReference type="InterPro" id="IPR020633">
    <property type="entry name" value="Thymidine_kinase_CS"/>
</dbReference>
<name>A0A2Z5UWE3_9COXI</name>
<dbReference type="KEGG" id="rvi:RVIR1_14480"/>
<dbReference type="InterPro" id="IPR001267">
    <property type="entry name" value="Thymidine_kinase"/>
</dbReference>
<sequence>MAKLYFYYSAMNAGKSTTLLQASYNYQERGMETLLLSPQVDTRYKVGTVFSRIGLEAASHSFAKNDNLFEFVVETLKKTKNLQCVLVDEAQFLTKAQVFQLSDIVDRLNIPVLTYGLRSDFCGEPFEGSLYLLILADKMGEIKTICHCGSKATMNMRIDSEHRKVTQGEQLEIGGNERYIAVCRKHFKLGETAKLEFSPPSS</sequence>
<organism evidence="13 14">
    <name type="scientific">Candidatus Rickettsiella viridis</name>
    <dbReference type="NCBI Taxonomy" id="676208"/>
    <lineage>
        <taxon>Bacteria</taxon>
        <taxon>Pseudomonadati</taxon>
        <taxon>Pseudomonadota</taxon>
        <taxon>Gammaproteobacteria</taxon>
        <taxon>Legionellales</taxon>
        <taxon>Coxiellaceae</taxon>
        <taxon>Rickettsiella</taxon>
    </lineage>
</organism>
<feature type="binding site" evidence="8">
    <location>
        <begin position="88"/>
        <end position="91"/>
    </location>
    <ligand>
        <name>ATP</name>
        <dbReference type="ChEBI" id="CHEBI:30616"/>
    </ligand>
</feature>
<comment type="subcellular location">
    <subcellularLocation>
        <location evidence="8">Cytoplasm</location>
    </subcellularLocation>
</comment>
<dbReference type="HAMAP" id="MF_00124">
    <property type="entry name" value="Thymidine_kinase"/>
    <property type="match status" value="1"/>
</dbReference>
<evidence type="ECO:0000313" key="13">
    <source>
        <dbReference type="EMBL" id="BBB15889.1"/>
    </source>
</evidence>
<keyword evidence="6 8" id="KW-0418">Kinase</keyword>
<dbReference type="GO" id="GO:0004797">
    <property type="term" value="F:thymidine kinase activity"/>
    <property type="evidence" value="ECO:0007669"/>
    <property type="project" value="UniProtKB-UniRule"/>
</dbReference>
<keyword evidence="8" id="KW-0479">Metal-binding</keyword>
<keyword evidence="8" id="KW-0862">Zinc</keyword>
<dbReference type="InterPro" id="IPR027417">
    <property type="entry name" value="P-loop_NTPase"/>
</dbReference>
<keyword evidence="4 8" id="KW-0808">Transferase</keyword>
<dbReference type="AlphaFoldDB" id="A0A2Z5UWE3"/>
<comment type="catalytic activity">
    <reaction evidence="8 11">
        <text>thymidine + ATP = dTMP + ADP + H(+)</text>
        <dbReference type="Rhea" id="RHEA:19129"/>
        <dbReference type="ChEBI" id="CHEBI:15378"/>
        <dbReference type="ChEBI" id="CHEBI:17748"/>
        <dbReference type="ChEBI" id="CHEBI:30616"/>
        <dbReference type="ChEBI" id="CHEBI:63528"/>
        <dbReference type="ChEBI" id="CHEBI:456216"/>
        <dbReference type="EC" id="2.7.1.21"/>
    </reaction>
</comment>
<evidence type="ECO:0000313" key="14">
    <source>
        <dbReference type="Proteomes" id="UP000282483"/>
    </source>
</evidence>
<accession>A0A2Z5UWE3</accession>
<evidence type="ECO:0000256" key="2">
    <source>
        <dbReference type="ARBA" id="ARBA00012118"/>
    </source>
</evidence>
<feature type="binding site" evidence="8">
    <location>
        <begin position="9"/>
        <end position="16"/>
    </location>
    <ligand>
        <name>ATP</name>
        <dbReference type="ChEBI" id="CHEBI:30616"/>
    </ligand>
</feature>
<dbReference type="GO" id="GO:0005524">
    <property type="term" value="F:ATP binding"/>
    <property type="evidence" value="ECO:0007669"/>
    <property type="project" value="UniProtKB-UniRule"/>
</dbReference>
<feature type="binding site" evidence="10">
    <location>
        <position position="179"/>
    </location>
    <ligand>
        <name>substrate</name>
    </ligand>
</feature>
<dbReference type="PIRSF" id="PIRSF035805">
    <property type="entry name" value="TK_cell"/>
    <property type="match status" value="1"/>
</dbReference>
<dbReference type="PANTHER" id="PTHR11441:SF0">
    <property type="entry name" value="THYMIDINE KINASE, CYTOSOLIC"/>
    <property type="match status" value="1"/>
</dbReference>
<gene>
    <name evidence="8 13" type="primary">tdk</name>
    <name evidence="13" type="ORF">RVIR1_14480</name>
</gene>
<dbReference type="Proteomes" id="UP000282483">
    <property type="component" value="Chromosome"/>
</dbReference>
<protein>
    <recommendedName>
        <fullName evidence="2 8">Thymidine kinase</fullName>
        <ecNumber evidence="2 8">2.7.1.21</ecNumber>
    </recommendedName>
</protein>
<dbReference type="OrthoDB" id="9781579at2"/>
<dbReference type="EC" id="2.7.1.21" evidence="2 8"/>
<dbReference type="GO" id="GO:0005829">
    <property type="term" value="C:cytosol"/>
    <property type="evidence" value="ECO:0007669"/>
    <property type="project" value="TreeGrafter"/>
</dbReference>
<evidence type="ECO:0000256" key="3">
    <source>
        <dbReference type="ARBA" id="ARBA00022634"/>
    </source>
</evidence>
<keyword evidence="8" id="KW-0963">Cytoplasm</keyword>
<reference evidence="13 14" key="1">
    <citation type="submission" date="2017-03" db="EMBL/GenBank/DDBJ databases">
        <title>The genome sequence of Candidatus Rickettsiella viridis.</title>
        <authorList>
            <person name="Nikoh N."/>
            <person name="Tsuchida T."/>
            <person name="Yamaguchi K."/>
            <person name="Maeda T."/>
            <person name="Shigenobu S."/>
            <person name="Fukatsu T."/>
        </authorList>
    </citation>
    <scope>NUCLEOTIDE SEQUENCE [LARGE SCALE GENOMIC DNA]</scope>
    <source>
        <strain evidence="13 14">Ap-RA04</strain>
    </source>
</reference>
<proteinExistence type="inferred from homology"/>
<dbReference type="Gene3D" id="3.40.50.300">
    <property type="entry name" value="P-loop containing nucleotide triphosphate hydrolases"/>
    <property type="match status" value="1"/>
</dbReference>
<evidence type="ECO:0000256" key="10">
    <source>
        <dbReference type="PIRSR" id="PIRSR035805-2"/>
    </source>
</evidence>
<dbReference type="NCBIfam" id="NF003300">
    <property type="entry name" value="PRK04296.1-5"/>
    <property type="match status" value="1"/>
</dbReference>
<comment type="similarity">
    <text evidence="1 8 12">Belongs to the thymidine kinase family.</text>
</comment>
<feature type="active site" description="Proton acceptor" evidence="8 9">
    <location>
        <position position="89"/>
    </location>
</feature>
<feature type="binding site" evidence="8">
    <location>
        <position position="186"/>
    </location>
    <ligand>
        <name>Zn(2+)</name>
        <dbReference type="ChEBI" id="CHEBI:29105"/>
    </ligand>
</feature>
<dbReference type="PROSITE" id="PS00603">
    <property type="entry name" value="TK_CELLULAR_TYPE"/>
    <property type="match status" value="1"/>
</dbReference>
<dbReference type="GO" id="GO:0071897">
    <property type="term" value="P:DNA biosynthetic process"/>
    <property type="evidence" value="ECO:0007669"/>
    <property type="project" value="UniProtKB-KW"/>
</dbReference>
<comment type="subunit">
    <text evidence="8">Homotetramer.</text>
</comment>
<evidence type="ECO:0000256" key="5">
    <source>
        <dbReference type="ARBA" id="ARBA00022741"/>
    </source>
</evidence>
<dbReference type="SUPFAM" id="SSF52540">
    <property type="entry name" value="P-loop containing nucleoside triphosphate hydrolases"/>
    <property type="match status" value="1"/>
</dbReference>
<evidence type="ECO:0000256" key="1">
    <source>
        <dbReference type="ARBA" id="ARBA00007587"/>
    </source>
</evidence>
<dbReference type="SUPFAM" id="SSF57716">
    <property type="entry name" value="Glucocorticoid receptor-like (DNA-binding domain)"/>
    <property type="match status" value="1"/>
</dbReference>
<keyword evidence="7 8" id="KW-0067">ATP-binding</keyword>
<feature type="binding site" evidence="8">
    <location>
        <position position="146"/>
    </location>
    <ligand>
        <name>Zn(2+)</name>
        <dbReference type="ChEBI" id="CHEBI:29105"/>
    </ligand>
</feature>
<keyword evidence="14" id="KW-1185">Reference proteome</keyword>
<dbReference type="GO" id="GO:0008270">
    <property type="term" value="F:zinc ion binding"/>
    <property type="evidence" value="ECO:0007669"/>
    <property type="project" value="UniProtKB-UniRule"/>
</dbReference>
<dbReference type="Gene3D" id="3.30.60.20">
    <property type="match status" value="1"/>
</dbReference>
<dbReference type="Pfam" id="PF00265">
    <property type="entry name" value="TK"/>
    <property type="match status" value="1"/>
</dbReference>
<evidence type="ECO:0000256" key="11">
    <source>
        <dbReference type="RuleBase" id="RU000544"/>
    </source>
</evidence>
<dbReference type="GO" id="GO:0046104">
    <property type="term" value="P:thymidine metabolic process"/>
    <property type="evidence" value="ECO:0007669"/>
    <property type="project" value="TreeGrafter"/>
</dbReference>
<keyword evidence="5 8" id="KW-0547">Nucleotide-binding</keyword>
<evidence type="ECO:0000256" key="12">
    <source>
        <dbReference type="RuleBase" id="RU004165"/>
    </source>
</evidence>
<dbReference type="RefSeq" id="WP_126323415.1">
    <property type="nucleotide sequence ID" value="NZ_AP018005.1"/>
</dbReference>
<dbReference type="EMBL" id="AP018005">
    <property type="protein sequence ID" value="BBB15889.1"/>
    <property type="molecule type" value="Genomic_DNA"/>
</dbReference>
<evidence type="ECO:0000256" key="8">
    <source>
        <dbReference type="HAMAP-Rule" id="MF_00124"/>
    </source>
</evidence>
<evidence type="ECO:0000256" key="9">
    <source>
        <dbReference type="PIRSR" id="PIRSR035805-1"/>
    </source>
</evidence>
<evidence type="ECO:0000256" key="7">
    <source>
        <dbReference type="ARBA" id="ARBA00022840"/>
    </source>
</evidence>
<keyword evidence="3 8" id="KW-0237">DNA synthesis</keyword>
<feature type="binding site" evidence="8">
    <location>
        <position position="183"/>
    </location>
    <ligand>
        <name>Zn(2+)</name>
        <dbReference type="ChEBI" id="CHEBI:29105"/>
    </ligand>
</feature>
<evidence type="ECO:0000256" key="6">
    <source>
        <dbReference type="ARBA" id="ARBA00022777"/>
    </source>
</evidence>